<dbReference type="Proteomes" id="UP000829447">
    <property type="component" value="Linkage Group LG20"/>
</dbReference>
<dbReference type="EMBL" id="CM040473">
    <property type="protein sequence ID" value="MCI4390429.1"/>
    <property type="molecule type" value="Genomic_DNA"/>
</dbReference>
<gene>
    <name evidence="1" type="ORF">PGIGA_G00122820</name>
</gene>
<accession>A0ACC5XGC7</accession>
<keyword evidence="2" id="KW-1185">Reference proteome</keyword>
<reference evidence="1 2" key="1">
    <citation type="journal article" date="2022" name="bioRxiv">
        <title>An ancient truncated duplication of the anti-Mullerian hormone receptor type 2 gene is a potential conserved master sex determinant in the Pangasiidae catfish family.</title>
        <authorList>
            <person name="Wen M."/>
            <person name="Pan Q."/>
            <person name="Jouanno E."/>
            <person name="Montfort J."/>
            <person name="Zahm M."/>
            <person name="Cabau C."/>
            <person name="Klopp C."/>
            <person name="Iampietro C."/>
            <person name="Roques C."/>
            <person name="Bouchez O."/>
            <person name="Castinel A."/>
            <person name="Donnadieu C."/>
            <person name="Parrinello H."/>
            <person name="Poncet C."/>
            <person name="Belmonte E."/>
            <person name="Gautier V."/>
            <person name="Avarre J.-C."/>
            <person name="Dugue R."/>
            <person name="Gustiano R."/>
            <person name="Ha T.T.T."/>
            <person name="Campet M."/>
            <person name="Sriphairoj K."/>
            <person name="Ribolli J."/>
            <person name="de Almeida F.L."/>
            <person name="Desvignes T."/>
            <person name="Postlethwait J.H."/>
            <person name="Bucao C.F."/>
            <person name="Robinson-Rechavi M."/>
            <person name="Bobe J."/>
            <person name="Herpin A."/>
            <person name="Guiguen Y."/>
        </authorList>
    </citation>
    <scope>NUCLEOTIDE SEQUENCE [LARGE SCALE GENOMIC DNA]</scope>
    <source>
        <strain evidence="1">YG-Dec2019</strain>
    </source>
</reference>
<proteinExistence type="predicted"/>
<protein>
    <submittedName>
        <fullName evidence="1">Uncharacterized protein</fullName>
    </submittedName>
</protein>
<organism evidence="1 2">
    <name type="scientific">Pangasianodon gigas</name>
    <name type="common">Mekong giant catfish</name>
    <name type="synonym">Pangasius gigas</name>
    <dbReference type="NCBI Taxonomy" id="30993"/>
    <lineage>
        <taxon>Eukaryota</taxon>
        <taxon>Metazoa</taxon>
        <taxon>Chordata</taxon>
        <taxon>Craniata</taxon>
        <taxon>Vertebrata</taxon>
        <taxon>Euteleostomi</taxon>
        <taxon>Actinopterygii</taxon>
        <taxon>Neopterygii</taxon>
        <taxon>Teleostei</taxon>
        <taxon>Ostariophysi</taxon>
        <taxon>Siluriformes</taxon>
        <taxon>Pangasiidae</taxon>
        <taxon>Pangasianodon</taxon>
    </lineage>
</organism>
<evidence type="ECO:0000313" key="1">
    <source>
        <dbReference type="EMBL" id="MCI4390429.1"/>
    </source>
</evidence>
<evidence type="ECO:0000313" key="2">
    <source>
        <dbReference type="Proteomes" id="UP000829447"/>
    </source>
</evidence>
<sequence>MSCALEDPTLERNFKGHRDTITSVDFNNNMKQIDGRLIVSASDDKTVKIWDKNSRECVHSFCEHSGYVNYADFHPSGTCIAAASTDNTVKVWDIRTHKLLQHYQVHNGVVNCLSFHPDGNHLITASTDSTLKILDLLEGRLLYTLHGHQGPASCVAFSRTGDHFASGGSDEQVMVWKTNFDAAGDGDVLKKQKMTNAPVQAPDVSDVSHRPDVSQCCSSLSAHSTHRPDVCHVSAHTEPDQSDHSDQSVSDTPLSPALTTTLEHIVGQLDVLTQWSVRGTRPREGAVTIETSRTSAFI</sequence>
<name>A0ACC5XGC7_PANGG</name>
<comment type="caution">
    <text evidence="1">The sequence shown here is derived from an EMBL/GenBank/DDBJ whole genome shotgun (WGS) entry which is preliminary data.</text>
</comment>